<dbReference type="Proteomes" id="UP001358586">
    <property type="component" value="Chromosome 6"/>
</dbReference>
<evidence type="ECO:0000256" key="2">
    <source>
        <dbReference type="ARBA" id="ARBA00008608"/>
    </source>
</evidence>
<evidence type="ECO:0000256" key="4">
    <source>
        <dbReference type="ARBA" id="ARBA00022598"/>
    </source>
</evidence>
<keyword evidence="5" id="KW-0479">Metal-binding</keyword>
<evidence type="ECO:0000259" key="17">
    <source>
        <dbReference type="Pfam" id="PF22689"/>
    </source>
</evidence>
<evidence type="ECO:0000256" key="12">
    <source>
        <dbReference type="ARBA" id="ARBA00032632"/>
    </source>
</evidence>
<dbReference type="CDD" id="cd02203">
    <property type="entry name" value="PurL_repeat1"/>
    <property type="match status" value="1"/>
</dbReference>
<evidence type="ECO:0000256" key="9">
    <source>
        <dbReference type="ARBA" id="ARBA00022842"/>
    </source>
</evidence>
<sequence length="1615" mass="177005">MAGVREITAAEFLQGTTGQTLFLQRNYSIKPSNLLWGKLCNPSRMGYMSNTKGAPLRCSSRPQPKAMASGNVPTSLVNEELGLVEKPAQEVVHFYRIPLIQESANEELLKSVQTKVSNQIVGLKTEQCFNIGLASKISSEKLSTLKWILGETYEPENLATESFLVKKRQEGLNTVIVEVGPRLSFTTAWSSNAVSICQSCGLTEVTRMERSRRYLLYSKGALQEHQINEFAAMVHDRMTECVYGQRLASFGTSVAPEEVRFVPVIERGRKALEEINQEMGLAFDEQDLQYYTRLFVEDIKRNPTNVELFDMAQSNSEHSRHWFFTGKIVIDGQPMDRTLMQIVKSTLKANPNNSVIGFKDNSSAIKGFLAYRLRPIKPGTACLLDETTREIDVLFTAETHNFPCAVAPYPGAETGAGGRIRDTHATGRGSFVVASTAGYTTGNLNIEGSYAPWEDASFTYPSNLASPLEILIEASNGASDYGNKFGEPLIQGFTRTFGMRLPSGERREWLKPIMFSGGIGQIDHTHISKGDPEIGMLVVKIGGPAYRIGMGGGAASSMVSGQNDAELDFNAVQRGDAEMAQKLYRVVRACIEMGEGNPIISIHDQGAGGNCNVVKEIIYPKGAEIDIRAIVVGDHTMSVLEIWGAEYQEQDAILVKPKSRKLLESICARERLSMAVIGTINGEGRAVLVDSVAIEKSRASGLPPPPPAVDLELEKVLGDMPQKSFEFKRVAYAREFLDVAPGITVMDSLKRVLRLPSVCSKRFLTTKVDRCVTGLVAQQQTVGPLQLPLADVAVIAQSYVDLTGAACAIGEQPIKGLLDPKAMARLAVGEALTNLVWAKVTSLSDVKASGNWMYAAKLEGEGAAMYDAAIALSEAMIELGIAIDGGKDSLSMAAHAGGEVVKAPGNLVISAYVTCPDITKTVTPDLKLGQDGILLHIDLAKGKRRLGGSALAQVFDQIGNDCPDLDDVSYVKRVFEGVQDLLGDGLISAGHDISDGGLLVCALEMAFAGNCGIALDLAPRGDSVFQSLFAEELGLILEVSKNNVHSVMEKLSSLDVSAEIIGRVTTSPVIELKVDGITHLNEKTSLLRDMWEDTSFQLEKLQRLASCVELEKEGLKFRHEPSWPLSFTPSVTDEKFFTTALKPKVAIIREEGSNGDREMSAAFYAAGFEPWDVAMSDLLNGVISLNEFRGIAFVGGFSYADVLDSAKGWAASIRFNQPLLNQFQEFYKRPDTFSLGVCNGCQLMALLGWVPGPQVGGVFGAGGDPSQPRFVHNESGRFECRFTSVTIKDSPAMMFKGMEGSTLGVWAAHGEGRAYFPDDGVLDRVLHLDLAPLRYCDDDGNPTVAYPFNLNGSPLGVAAICSPDGRHLAMMPHPERCFLMWQFPWYPKDWKVDKKGPSPWRCRGPLEPLSDILRHDLESSESDSGFNLMVIDSPWENGSARQKSVYPTLPNRYFLSLPIKQLTDRGGALVALWVTNREKLRTFIEKELFPAWGVRYVSTIYWLKVKGNGSLIGCLDLFHHRPYECLLLGYCQGKEMDSNCHSVFRSIKDEHIIISIPGGYSRKPPIGELLLDHVPGVKPARCIELFAREMLGGWVSWGNEPLHFQDSRYFETVNT</sequence>
<comment type="similarity">
    <text evidence="2">In the N-terminal section; belongs to the FGAMS family.</text>
</comment>
<evidence type="ECO:0000313" key="19">
    <source>
        <dbReference type="Proteomes" id="UP001358586"/>
    </source>
</evidence>
<dbReference type="InterPro" id="IPR010918">
    <property type="entry name" value="PurM-like_C_dom"/>
</dbReference>
<dbReference type="HAMAP" id="MF_00419">
    <property type="entry name" value="PurL_1"/>
    <property type="match status" value="1"/>
</dbReference>
<dbReference type="SUPFAM" id="SSF82697">
    <property type="entry name" value="PurS-like"/>
    <property type="match status" value="1"/>
</dbReference>
<dbReference type="InterPro" id="IPR036921">
    <property type="entry name" value="PurM-like_N_sf"/>
</dbReference>
<keyword evidence="4" id="KW-0436">Ligase</keyword>
<dbReference type="EC" id="6.3.5.3" evidence="3"/>
<dbReference type="InterPro" id="IPR036604">
    <property type="entry name" value="PurS-like_sf"/>
</dbReference>
<evidence type="ECO:0000256" key="7">
    <source>
        <dbReference type="ARBA" id="ARBA00022755"/>
    </source>
</evidence>
<dbReference type="Gene3D" id="1.10.8.750">
    <property type="entry name" value="Phosphoribosylformylglycinamidine synthase, linker domain"/>
    <property type="match status" value="1"/>
</dbReference>
<comment type="pathway">
    <text evidence="1">Purine metabolism; IMP biosynthesis via de novo pathway; 5-amino-1-(5-phospho-D-ribosyl)imidazole from N(2)-formyl-N(1)-(5-phospho-D-ribosyl)glycinamide: step 1/2.</text>
</comment>
<evidence type="ECO:0000256" key="8">
    <source>
        <dbReference type="ARBA" id="ARBA00022840"/>
    </source>
</evidence>
<dbReference type="PANTHER" id="PTHR10099:SF1">
    <property type="entry name" value="PHOSPHORIBOSYLFORMYLGLYCINAMIDINE SYNTHASE"/>
    <property type="match status" value="1"/>
</dbReference>
<dbReference type="Pfam" id="PF02769">
    <property type="entry name" value="AIRS_C"/>
    <property type="match status" value="2"/>
</dbReference>
<evidence type="ECO:0000313" key="18">
    <source>
        <dbReference type="EMBL" id="KAK5823832.1"/>
    </source>
</evidence>
<evidence type="ECO:0000259" key="15">
    <source>
        <dbReference type="Pfam" id="PF18072"/>
    </source>
</evidence>
<dbReference type="Gene3D" id="3.30.1330.10">
    <property type="entry name" value="PurM-like, N-terminal domain"/>
    <property type="match status" value="2"/>
</dbReference>
<feature type="domain" description="Phosphoribosylformylglycinamidine synthase N-terminal" evidence="16">
    <location>
        <begin position="128"/>
        <end position="245"/>
    </location>
</feature>
<dbReference type="Pfam" id="PF18072">
    <property type="entry name" value="FGAR-AT_linker"/>
    <property type="match status" value="1"/>
</dbReference>
<organism evidence="18 19">
    <name type="scientific">Gossypium arboreum</name>
    <name type="common">Tree cotton</name>
    <name type="synonym">Gossypium nanking</name>
    <dbReference type="NCBI Taxonomy" id="29729"/>
    <lineage>
        <taxon>Eukaryota</taxon>
        <taxon>Viridiplantae</taxon>
        <taxon>Streptophyta</taxon>
        <taxon>Embryophyta</taxon>
        <taxon>Tracheophyta</taxon>
        <taxon>Spermatophyta</taxon>
        <taxon>Magnoliopsida</taxon>
        <taxon>eudicotyledons</taxon>
        <taxon>Gunneridae</taxon>
        <taxon>Pentapetalae</taxon>
        <taxon>rosids</taxon>
        <taxon>malvids</taxon>
        <taxon>Malvales</taxon>
        <taxon>Malvaceae</taxon>
        <taxon>Malvoideae</taxon>
        <taxon>Gossypium</taxon>
    </lineage>
</organism>
<dbReference type="PROSITE" id="PS51273">
    <property type="entry name" value="GATASE_TYPE_1"/>
    <property type="match status" value="1"/>
</dbReference>
<dbReference type="Gene3D" id="3.40.50.880">
    <property type="match status" value="1"/>
</dbReference>
<evidence type="ECO:0000256" key="10">
    <source>
        <dbReference type="ARBA" id="ARBA00022962"/>
    </source>
</evidence>
<evidence type="ECO:0000256" key="5">
    <source>
        <dbReference type="ARBA" id="ARBA00022723"/>
    </source>
</evidence>
<keyword evidence="9" id="KW-0460">Magnesium</keyword>
<comment type="similarity">
    <text evidence="13">Belongs to the MT-A70-like family.</text>
</comment>
<evidence type="ECO:0000259" key="16">
    <source>
        <dbReference type="Pfam" id="PF18076"/>
    </source>
</evidence>
<evidence type="ECO:0000256" key="3">
    <source>
        <dbReference type="ARBA" id="ARBA00012747"/>
    </source>
</evidence>
<dbReference type="InterPro" id="IPR036676">
    <property type="entry name" value="PurM-like_C_sf"/>
</dbReference>
<dbReference type="SMART" id="SM01211">
    <property type="entry name" value="GATase_5"/>
    <property type="match status" value="1"/>
</dbReference>
<name>A0ABR0PHE5_GOSAR</name>
<keyword evidence="8" id="KW-0067">ATP-binding</keyword>
<feature type="domain" description="PurM-like C-terminal" evidence="14">
    <location>
        <begin position="944"/>
        <end position="1074"/>
    </location>
</feature>
<feature type="domain" description="PurM-like C-terminal" evidence="14">
    <location>
        <begin position="534"/>
        <end position="689"/>
    </location>
</feature>
<dbReference type="InterPro" id="IPR055181">
    <property type="entry name" value="FGAR-AT_PurM_N-like"/>
</dbReference>
<dbReference type="InterPro" id="IPR041609">
    <property type="entry name" value="PurL_linker"/>
</dbReference>
<dbReference type="CDD" id="cd02204">
    <property type="entry name" value="PurL_repeat2"/>
    <property type="match status" value="1"/>
</dbReference>
<gene>
    <name evidence="18" type="ORF">PVK06_018595</name>
</gene>
<accession>A0ABR0PHE5</accession>
<dbReference type="Gene3D" id="3.90.650.10">
    <property type="entry name" value="PurM-like C-terminal domain"/>
    <property type="match status" value="2"/>
</dbReference>
<keyword evidence="7" id="KW-0658">Purine biosynthesis</keyword>
<dbReference type="Pfam" id="PF22689">
    <property type="entry name" value="FGAR-AT_PurM_N-like"/>
    <property type="match status" value="1"/>
</dbReference>
<dbReference type="CDD" id="cd01740">
    <property type="entry name" value="GATase1_FGAR_AT"/>
    <property type="match status" value="1"/>
</dbReference>
<dbReference type="InterPro" id="IPR040707">
    <property type="entry name" value="FGAR-AT_N"/>
</dbReference>
<evidence type="ECO:0000256" key="11">
    <source>
        <dbReference type="ARBA" id="ARBA00029823"/>
    </source>
</evidence>
<dbReference type="InterPro" id="IPR029062">
    <property type="entry name" value="Class_I_gatase-like"/>
</dbReference>
<proteinExistence type="inferred from homology"/>
<dbReference type="SUPFAM" id="SSF109736">
    <property type="entry name" value="FGAM synthase PurL, linker domain"/>
    <property type="match status" value="1"/>
</dbReference>
<keyword evidence="6" id="KW-0547">Nucleotide-binding</keyword>
<dbReference type="Pfam" id="PF18076">
    <property type="entry name" value="FGAR-AT_N"/>
    <property type="match status" value="1"/>
</dbReference>
<dbReference type="SUPFAM" id="SSF56042">
    <property type="entry name" value="PurM C-terminal domain-like"/>
    <property type="match status" value="2"/>
</dbReference>
<feature type="domain" description="Phosphoribosylformylglycinamidine synthase linker" evidence="15">
    <location>
        <begin position="272"/>
        <end position="321"/>
    </location>
</feature>
<keyword evidence="19" id="KW-1185">Reference proteome</keyword>
<dbReference type="PANTHER" id="PTHR10099">
    <property type="entry name" value="PHOSPHORIBOSYLFORMYLGLYCINAMIDINE SYNTHASE"/>
    <property type="match status" value="1"/>
</dbReference>
<dbReference type="PROSITE" id="PS51143">
    <property type="entry name" value="MT_A70"/>
    <property type="match status" value="1"/>
</dbReference>
<dbReference type="SUPFAM" id="SSF52317">
    <property type="entry name" value="Class I glutamine amidotransferase-like"/>
    <property type="match status" value="1"/>
</dbReference>
<evidence type="ECO:0000256" key="6">
    <source>
        <dbReference type="ARBA" id="ARBA00022741"/>
    </source>
</evidence>
<dbReference type="InterPro" id="IPR010073">
    <property type="entry name" value="PurL_large"/>
</dbReference>
<dbReference type="NCBIfam" id="NF003672">
    <property type="entry name" value="PRK05297.1"/>
    <property type="match status" value="1"/>
</dbReference>
<dbReference type="NCBIfam" id="TIGR01735">
    <property type="entry name" value="FGAM_synt"/>
    <property type="match status" value="1"/>
</dbReference>
<reference evidence="18 19" key="1">
    <citation type="submission" date="2023-03" db="EMBL/GenBank/DDBJ databases">
        <title>WGS of Gossypium arboreum.</title>
        <authorList>
            <person name="Yu D."/>
        </authorList>
    </citation>
    <scope>NUCLEOTIDE SEQUENCE [LARGE SCALE GENOMIC DNA]</scope>
    <source>
        <tissue evidence="18">Leaf</tissue>
    </source>
</reference>
<comment type="caution">
    <text evidence="18">The sequence shown here is derived from an EMBL/GenBank/DDBJ whole genome shotgun (WGS) entry which is preliminary data.</text>
</comment>
<evidence type="ECO:0000256" key="13">
    <source>
        <dbReference type="PROSITE-ProRule" id="PRU00489"/>
    </source>
</evidence>
<dbReference type="SUPFAM" id="SSF55326">
    <property type="entry name" value="PurM N-terminal domain-like"/>
    <property type="match status" value="2"/>
</dbReference>
<dbReference type="Pfam" id="PF05063">
    <property type="entry name" value="MT-A70"/>
    <property type="match status" value="1"/>
</dbReference>
<evidence type="ECO:0000259" key="14">
    <source>
        <dbReference type="Pfam" id="PF02769"/>
    </source>
</evidence>
<keyword evidence="10" id="KW-0315">Glutamine amidotransferase</keyword>
<dbReference type="InterPro" id="IPR007757">
    <property type="entry name" value="MT-A70-like"/>
</dbReference>
<dbReference type="EMBL" id="JARKNE010000006">
    <property type="protein sequence ID" value="KAK5823832.1"/>
    <property type="molecule type" value="Genomic_DNA"/>
</dbReference>
<protein>
    <recommendedName>
        <fullName evidence="3">phosphoribosylformylglycinamidine synthase</fullName>
        <ecNumber evidence="3">6.3.5.3</ecNumber>
    </recommendedName>
    <alternativeName>
        <fullName evidence="12">Formylglycinamide ribonucleotide amidotransferase</fullName>
    </alternativeName>
    <alternativeName>
        <fullName evidence="11">Formylglycinamide ribotide amidotransferase</fullName>
    </alternativeName>
</protein>
<evidence type="ECO:0000256" key="1">
    <source>
        <dbReference type="ARBA" id="ARBA00004920"/>
    </source>
</evidence>
<feature type="domain" description="FGAR-AT PurM N-terminal-like" evidence="17">
    <location>
        <begin position="760"/>
        <end position="913"/>
    </location>
</feature>
<dbReference type="Pfam" id="PF13507">
    <property type="entry name" value="GATase_5"/>
    <property type="match status" value="1"/>
</dbReference>